<protein>
    <submittedName>
        <fullName evidence="1">Uncharacterized protein</fullName>
    </submittedName>
</protein>
<dbReference type="RefSeq" id="WP_188648164.1">
    <property type="nucleotide sequence ID" value="NZ_BMHQ01000008.1"/>
</dbReference>
<sequence length="86" mass="9145">MVVFKPAKGIKIAGKLGGNALSAGKSKLDDLARKGKKAACACPRVKTNIKNTRGTGKELIREIEAGGHRNLDMVIIVFTQQGVENL</sequence>
<keyword evidence="2" id="KW-1185">Reference proteome</keyword>
<organism evidence="1 2">
    <name type="scientific">Marinithermofilum abyssi</name>
    <dbReference type="NCBI Taxonomy" id="1571185"/>
    <lineage>
        <taxon>Bacteria</taxon>
        <taxon>Bacillati</taxon>
        <taxon>Bacillota</taxon>
        <taxon>Bacilli</taxon>
        <taxon>Bacillales</taxon>
        <taxon>Thermoactinomycetaceae</taxon>
        <taxon>Marinithermofilum</taxon>
    </lineage>
</organism>
<proteinExistence type="predicted"/>
<name>A0A8J2VC55_9BACL</name>
<dbReference type="AlphaFoldDB" id="A0A8J2VC55"/>
<evidence type="ECO:0000313" key="2">
    <source>
        <dbReference type="Proteomes" id="UP000625210"/>
    </source>
</evidence>
<dbReference type="Proteomes" id="UP000625210">
    <property type="component" value="Unassembled WGS sequence"/>
</dbReference>
<accession>A0A8J2VC55</accession>
<gene>
    <name evidence="1" type="ORF">GCM10011571_24410</name>
</gene>
<dbReference type="EMBL" id="BMHQ01000008">
    <property type="protein sequence ID" value="GGE21445.1"/>
    <property type="molecule type" value="Genomic_DNA"/>
</dbReference>
<evidence type="ECO:0000313" key="1">
    <source>
        <dbReference type="EMBL" id="GGE21445.1"/>
    </source>
</evidence>
<reference evidence="1" key="2">
    <citation type="submission" date="2020-09" db="EMBL/GenBank/DDBJ databases">
        <authorList>
            <person name="Sun Q."/>
            <person name="Zhou Y."/>
        </authorList>
    </citation>
    <scope>NUCLEOTIDE SEQUENCE</scope>
    <source>
        <strain evidence="1">CGMCC 1.15179</strain>
    </source>
</reference>
<reference evidence="1" key="1">
    <citation type="journal article" date="2014" name="Int. J. Syst. Evol. Microbiol.">
        <title>Complete genome sequence of Corynebacterium casei LMG S-19264T (=DSM 44701T), isolated from a smear-ripened cheese.</title>
        <authorList>
            <consortium name="US DOE Joint Genome Institute (JGI-PGF)"/>
            <person name="Walter F."/>
            <person name="Albersmeier A."/>
            <person name="Kalinowski J."/>
            <person name="Ruckert C."/>
        </authorList>
    </citation>
    <scope>NUCLEOTIDE SEQUENCE</scope>
    <source>
        <strain evidence="1">CGMCC 1.15179</strain>
    </source>
</reference>
<comment type="caution">
    <text evidence="1">The sequence shown here is derived from an EMBL/GenBank/DDBJ whole genome shotgun (WGS) entry which is preliminary data.</text>
</comment>